<gene>
    <name evidence="2" type="ORF">KDH_23920</name>
</gene>
<dbReference type="Gene3D" id="3.40.50.720">
    <property type="entry name" value="NAD(P)-binding Rossmann-like Domain"/>
    <property type="match status" value="1"/>
</dbReference>
<dbReference type="PROSITE" id="PS51664">
    <property type="entry name" value="YCAO"/>
    <property type="match status" value="1"/>
</dbReference>
<feature type="domain" description="YcaO" evidence="1">
    <location>
        <begin position="196"/>
        <end position="485"/>
    </location>
</feature>
<protein>
    <recommendedName>
        <fullName evidence="1">YcaO domain-containing protein</fullName>
    </recommendedName>
</protein>
<sequence>MQAVVVDDRAWLGPLVSPEAGNCWECAWRRLQANLSAFPAQPSHYEFEDQPLAVPHHLLTEAGSTMLANRLLFTLFQSVTQSGSPETADRLSTFDLATFEGESHAFLPHPHCLACQQPAVPGVSQFLQQIQRLQSREPVNPEGLLENIGGCVDKRLGIFTEFEYSDFVQAPLAVYQVHSSNPLPGQIPSDPPSVVALSTEAKDACLQAAQKACARYAASMVDRRRLLSSEVAQQQSSCPIITSDQLLEISSLSVVEEEMWTWALDLRTQQAVLVPATYVFSVPDRKERGSAAGMSWEEAICLALLDWCNYLTLEQVGNTQRVYPQVDLEQVSLTPEGAHLHRLLQTTGEQITVYDVTGTLRVPTFATCLGEQVIAYSTHCDVAQALSMGLTRAVQQYQATQFQQPDYALEPVPDFPAHLRGTHASVPHASLPDAWPARREWLLAQLWANGFHAFALPLDHDPALARVLPFIARVLVGKREVKRGE</sequence>
<dbReference type="Pfam" id="PF02624">
    <property type="entry name" value="YcaO"/>
    <property type="match status" value="1"/>
</dbReference>
<proteinExistence type="predicted"/>
<accession>A0ABQ6FSS9</accession>
<organism evidence="2 3">
    <name type="scientific">Dictyobacter halimunensis</name>
    <dbReference type="NCBI Taxonomy" id="3026934"/>
    <lineage>
        <taxon>Bacteria</taxon>
        <taxon>Bacillati</taxon>
        <taxon>Chloroflexota</taxon>
        <taxon>Ktedonobacteria</taxon>
        <taxon>Ktedonobacterales</taxon>
        <taxon>Dictyobacteraceae</taxon>
        <taxon>Dictyobacter</taxon>
    </lineage>
</organism>
<evidence type="ECO:0000313" key="3">
    <source>
        <dbReference type="Proteomes" id="UP001344906"/>
    </source>
</evidence>
<name>A0ABQ6FSS9_9CHLR</name>
<reference evidence="2 3" key="1">
    <citation type="submission" date="2023-02" db="EMBL/GenBank/DDBJ databases">
        <title>Dictyobacter halimunensis sp. nov., a new member of the class Ktedonobacteria from forest soil in a geothermal area.</title>
        <authorList>
            <person name="Rachmania M.K."/>
            <person name="Ningsih F."/>
            <person name="Sakai Y."/>
            <person name="Yabe S."/>
            <person name="Yokota A."/>
            <person name="Sjamsuridzal W."/>
        </authorList>
    </citation>
    <scope>NUCLEOTIDE SEQUENCE [LARGE SCALE GENOMIC DNA]</scope>
    <source>
        <strain evidence="2 3">S3.2.2.5</strain>
    </source>
</reference>
<dbReference type="Gene3D" id="3.30.40.250">
    <property type="match status" value="1"/>
</dbReference>
<dbReference type="NCBIfam" id="TIGR03882">
    <property type="entry name" value="cyclo_dehyd_2"/>
    <property type="match status" value="1"/>
</dbReference>
<dbReference type="InterPro" id="IPR022291">
    <property type="entry name" value="Bacteriocin_synth_cyclodeHase"/>
</dbReference>
<dbReference type="Proteomes" id="UP001344906">
    <property type="component" value="Unassembled WGS sequence"/>
</dbReference>
<keyword evidence="3" id="KW-1185">Reference proteome</keyword>
<evidence type="ECO:0000259" key="1">
    <source>
        <dbReference type="PROSITE" id="PS51664"/>
    </source>
</evidence>
<dbReference type="EMBL" id="BSRI01000001">
    <property type="protein sequence ID" value="GLV55548.1"/>
    <property type="molecule type" value="Genomic_DNA"/>
</dbReference>
<evidence type="ECO:0000313" key="2">
    <source>
        <dbReference type="EMBL" id="GLV55548.1"/>
    </source>
</evidence>
<dbReference type="Gene3D" id="3.30.1330.230">
    <property type="match status" value="1"/>
</dbReference>
<dbReference type="Gene3D" id="3.30.160.660">
    <property type="match status" value="1"/>
</dbReference>
<dbReference type="InterPro" id="IPR003776">
    <property type="entry name" value="YcaO-like_dom"/>
</dbReference>
<comment type="caution">
    <text evidence="2">The sequence shown here is derived from an EMBL/GenBank/DDBJ whole genome shotgun (WGS) entry which is preliminary data.</text>
</comment>